<dbReference type="AlphaFoldDB" id="A0A6N7S2M8"/>
<dbReference type="Proteomes" id="UP000433575">
    <property type="component" value="Unassembled WGS sequence"/>
</dbReference>
<dbReference type="Gene3D" id="3.30.950.30">
    <property type="entry name" value="Schlafen, AAA domain"/>
    <property type="match status" value="1"/>
</dbReference>
<reference evidence="4 5" key="1">
    <citation type="journal article" date="2019" name="Nat. Med.">
        <title>A library of human gut bacterial isolates paired with longitudinal multiomics data enables mechanistic microbiome research.</title>
        <authorList>
            <person name="Poyet M."/>
            <person name="Groussin M."/>
            <person name="Gibbons S.M."/>
            <person name="Avila-Pacheco J."/>
            <person name="Jiang X."/>
            <person name="Kearney S.M."/>
            <person name="Perrotta A.R."/>
            <person name="Berdy B."/>
            <person name="Zhao S."/>
            <person name="Lieberman T.D."/>
            <person name="Swanson P.K."/>
            <person name="Smith M."/>
            <person name="Roesemann S."/>
            <person name="Alexander J.E."/>
            <person name="Rich S.A."/>
            <person name="Livny J."/>
            <person name="Vlamakis H."/>
            <person name="Clish C."/>
            <person name="Bullock K."/>
            <person name="Deik A."/>
            <person name="Scott J."/>
            <person name="Pierce K.A."/>
            <person name="Xavier R.J."/>
            <person name="Alm E.J."/>
        </authorList>
    </citation>
    <scope>NUCLEOTIDE SEQUENCE [LARGE SCALE GENOMIC DNA]</scope>
    <source>
        <strain evidence="2 4">BIOML-A4</strain>
        <strain evidence="3 5">BIOML-A5</strain>
    </source>
</reference>
<dbReference type="Proteomes" id="UP000480929">
    <property type="component" value="Unassembled WGS sequence"/>
</dbReference>
<dbReference type="Gene3D" id="3.30.565.60">
    <property type="match status" value="1"/>
</dbReference>
<dbReference type="InterPro" id="IPR038461">
    <property type="entry name" value="Schlafen_AlbA_2_dom_sf"/>
</dbReference>
<dbReference type="PANTHER" id="PTHR30595:SF6">
    <property type="entry name" value="SCHLAFEN ALBA-2 DOMAIN-CONTAINING PROTEIN"/>
    <property type="match status" value="1"/>
</dbReference>
<dbReference type="EMBL" id="WKPJ01000001">
    <property type="protein sequence ID" value="MSA87778.1"/>
    <property type="molecule type" value="Genomic_DNA"/>
</dbReference>
<dbReference type="InterPro" id="IPR038475">
    <property type="entry name" value="RecG_C_sf"/>
</dbReference>
<dbReference type="GeneID" id="42458273"/>
<feature type="domain" description="Schlafen AlbA-2" evidence="1">
    <location>
        <begin position="12"/>
        <end position="132"/>
    </location>
</feature>
<dbReference type="RefSeq" id="WP_020224832.1">
    <property type="nucleotide sequence ID" value="NZ_AP031450.1"/>
</dbReference>
<dbReference type="EMBL" id="WKPI01000001">
    <property type="protein sequence ID" value="MSC31573.1"/>
    <property type="molecule type" value="Genomic_DNA"/>
</dbReference>
<accession>A0A6N7S2M8</accession>
<keyword evidence="2" id="KW-0067">ATP-binding</keyword>
<dbReference type="PANTHER" id="PTHR30595">
    <property type="entry name" value="GLPR-RELATED TRANSCRIPTIONAL REPRESSOR"/>
    <property type="match status" value="1"/>
</dbReference>
<dbReference type="InterPro" id="IPR007421">
    <property type="entry name" value="Schlafen_AlbA_2_dom"/>
</dbReference>
<name>A0A6N7S2M8_9FIRM</name>
<keyword evidence="5" id="KW-1185">Reference proteome</keyword>
<dbReference type="Pfam" id="PF04326">
    <property type="entry name" value="SLFN_AlbA_2"/>
    <property type="match status" value="1"/>
</dbReference>
<organism evidence="2 4">
    <name type="scientific">Holdemania massiliensis</name>
    <dbReference type="NCBI Taxonomy" id="1468449"/>
    <lineage>
        <taxon>Bacteria</taxon>
        <taxon>Bacillati</taxon>
        <taxon>Bacillota</taxon>
        <taxon>Erysipelotrichia</taxon>
        <taxon>Erysipelotrichales</taxon>
        <taxon>Erysipelotrichaceae</taxon>
        <taxon>Holdemania</taxon>
    </lineage>
</organism>
<evidence type="ECO:0000313" key="3">
    <source>
        <dbReference type="EMBL" id="MSC31573.1"/>
    </source>
</evidence>
<evidence type="ECO:0000313" key="2">
    <source>
        <dbReference type="EMBL" id="MSA87778.1"/>
    </source>
</evidence>
<evidence type="ECO:0000259" key="1">
    <source>
        <dbReference type="Pfam" id="PF04326"/>
    </source>
</evidence>
<dbReference type="GO" id="GO:0005524">
    <property type="term" value="F:ATP binding"/>
    <property type="evidence" value="ECO:0007669"/>
    <property type="project" value="UniProtKB-KW"/>
</dbReference>
<proteinExistence type="predicted"/>
<comment type="caution">
    <text evidence="2">The sequence shown here is derived from an EMBL/GenBank/DDBJ whole genome shotgun (WGS) entry which is preliminary data.</text>
</comment>
<sequence length="434" mass="49555">MIELAQLTRYQENNRLEAKKAQGGLPHSLWETYSAFANTVGGVLLLGVIETPEKYFQTVALSDPQKLADQFWQIVTNPELVSVNLLQRDQVQVVKVQDHWIVVIEVPRALACEKPVYLGASPFSGTYRRGGEGDYRCQISEVQTMMENRFRELPDGRPVISATLSDLKASSIQTYREYFCKIQPDSVWNTISELSFLLQINAVYFANDGSLRPTLAGLLMFGSEEVLHRIFPGLSLNNQLSGHQQEENCCDFYLSARRQVQSQHPEEIAWGINEALVNALAHADYQDHPQIEIRENDQEIQIVNSGQLTRRTLPANPVLYQMFHFIKAADGQGTGLLRIEAIWKQKGWSAPQLTAHQQRHEVLFRLPVSRRLQKRQTLQQRVLDLITTEIQASPQYIQTQLRLTSGQTETLLQELMQQDLIEQDPESQDFRLKA</sequence>
<evidence type="ECO:0000313" key="4">
    <source>
        <dbReference type="Proteomes" id="UP000433575"/>
    </source>
</evidence>
<protein>
    <submittedName>
        <fullName evidence="2">ATP-binding protein</fullName>
    </submittedName>
</protein>
<gene>
    <name evidence="3" type="ORF">GKD88_00325</name>
    <name evidence="2" type="ORF">GKE08_00320</name>
</gene>
<dbReference type="OrthoDB" id="9768354at2"/>
<evidence type="ECO:0000313" key="5">
    <source>
        <dbReference type="Proteomes" id="UP000480929"/>
    </source>
</evidence>
<keyword evidence="2" id="KW-0547">Nucleotide-binding</keyword>